<dbReference type="PANTHER" id="PTHR13594:SF1">
    <property type="entry name" value="CENTRIOLAR COILED-COIL PROTEIN OF 110 KDA"/>
    <property type="match status" value="1"/>
</dbReference>
<feature type="region of interest" description="Disordered" evidence="1">
    <location>
        <begin position="767"/>
        <end position="786"/>
    </location>
</feature>
<feature type="region of interest" description="Disordered" evidence="1">
    <location>
        <begin position="117"/>
        <end position="200"/>
    </location>
</feature>
<feature type="compositionally biased region" description="Polar residues" evidence="1">
    <location>
        <begin position="796"/>
        <end position="807"/>
    </location>
</feature>
<dbReference type="OMA" id="NTWAENT"/>
<feature type="region of interest" description="Disordered" evidence="1">
    <location>
        <begin position="262"/>
        <end position="283"/>
    </location>
</feature>
<dbReference type="InParanoid" id="F7ATT5"/>
<sequence length="843" mass="92733">MDMEKILDQLLMPPPSFSNDSLRNGSTTSLDRSNNSSSSNSSWLSESSCGCHSPRSPIQRSSNIIFHRKPILPPMVCCASKVEMQVYRNKALEKERRRRQRCTNNLISKVEAILSSVETDSGPSSQESSPKIPLASSTLCPTTGPINIQEEPDEVTKSLQDTNETTETERATQVSSSDSETAKSSETSDSSSEEENSFQENAYRKSLQNLLQKSLTLDASLNNSTATKPEIKPLQAAGSSTPSSSSGNTWAENTQATVVLNHNPPASVDHHSNTDDEESLTSGDLSVMNSTASHFVDSVLDAVRSELGAFASMRSLPSKKSSPEEESSSSPEPRTPKKTIEAVSTSTDTSPCKATEHINKALKIMNNELACNKNDSSPNSQLLKSVENSELLTLSSLQGDSSEVSPAACDVTMSTVTPETKELMASYKNALEAEEKSEETAENTTDEVVNKSSQSTDSAAYSQTLSKASSTLSSHDETRGHRVRSGSYSLDAPSPFLINTKNIHSIYSIDADDEIGSETTEGSVYCRDVKRRLEMPSDSEESHASMSRSCNKRSTTTSKDGTKVNEYCKMLEKQHQDELKALQEQHELQLNLLQKELLKSQPHLAVSVKSITKMNLHDLDVVTKPVPTGQNLNKVLEKLQPSFCKLSALIKGHLTRRLLRSRPAQDIMQTIRDTSRTILSIKSDEVSNLANSNGSNESSKQDETFLDRLFLQLQAAMYELHELFFETSVQERMEIISQSRIIQLKPKPCMLGRSNPPKLSAATIKSMQRKKQEKIDTKGKAAPKEIKSKISHIWKASSNKVNKQKSPQGHLKKPQVNKEHARAAQSRPYSHHGLSNGLTPTVR</sequence>
<feature type="region of interest" description="Disordered" evidence="1">
    <location>
        <begin position="534"/>
        <end position="561"/>
    </location>
</feature>
<protein>
    <submittedName>
        <fullName evidence="2">Dentin sialophosphoprotein-like</fullName>
    </submittedName>
</protein>
<accession>A0A1W2W1T5</accession>
<reference evidence="2" key="3">
    <citation type="submission" date="2025-08" db="UniProtKB">
        <authorList>
            <consortium name="Ensembl"/>
        </authorList>
    </citation>
    <scope>IDENTIFICATION</scope>
</reference>
<dbReference type="GO" id="GO:0007099">
    <property type="term" value="P:centriole replication"/>
    <property type="evidence" value="ECO:0000318"/>
    <property type="project" value="GO_Central"/>
</dbReference>
<feature type="compositionally biased region" description="Basic and acidic residues" evidence="1">
    <location>
        <begin position="534"/>
        <end position="543"/>
    </location>
</feature>
<evidence type="ECO:0000256" key="1">
    <source>
        <dbReference type="SAM" id="MobiDB-lite"/>
    </source>
</evidence>
<feature type="region of interest" description="Disordered" evidence="1">
    <location>
        <begin position="431"/>
        <end position="491"/>
    </location>
</feature>
<dbReference type="RefSeq" id="XP_002121364.1">
    <property type="nucleotide sequence ID" value="XM_002121328.5"/>
</dbReference>
<dbReference type="OrthoDB" id="10028852at2759"/>
<reference evidence="3" key="1">
    <citation type="journal article" date="2002" name="Science">
        <title>The draft genome of Ciona intestinalis: insights into chordate and vertebrate origins.</title>
        <authorList>
            <person name="Dehal P."/>
            <person name="Satou Y."/>
            <person name="Campbell R.K."/>
            <person name="Chapman J."/>
            <person name="Degnan B."/>
            <person name="De Tomaso A."/>
            <person name="Davidson B."/>
            <person name="Di Gregorio A."/>
            <person name="Gelpke M."/>
            <person name="Goodstein D.M."/>
            <person name="Harafuji N."/>
            <person name="Hastings K.E."/>
            <person name="Ho I."/>
            <person name="Hotta K."/>
            <person name="Huang W."/>
            <person name="Kawashima T."/>
            <person name="Lemaire P."/>
            <person name="Martinez D."/>
            <person name="Meinertzhagen I.A."/>
            <person name="Necula S."/>
            <person name="Nonaka M."/>
            <person name="Putnam N."/>
            <person name="Rash S."/>
            <person name="Saiga H."/>
            <person name="Satake M."/>
            <person name="Terry A."/>
            <person name="Yamada L."/>
            <person name="Wang H.G."/>
            <person name="Awazu S."/>
            <person name="Azumi K."/>
            <person name="Boore J."/>
            <person name="Branno M."/>
            <person name="Chin-Bow S."/>
            <person name="DeSantis R."/>
            <person name="Doyle S."/>
            <person name="Francino P."/>
            <person name="Keys D.N."/>
            <person name="Haga S."/>
            <person name="Hayashi H."/>
            <person name="Hino K."/>
            <person name="Imai K.S."/>
            <person name="Inaba K."/>
            <person name="Kano S."/>
            <person name="Kobayashi K."/>
            <person name="Kobayashi M."/>
            <person name="Lee B.I."/>
            <person name="Makabe K.W."/>
            <person name="Manohar C."/>
            <person name="Matassi G."/>
            <person name="Medina M."/>
            <person name="Mochizuki Y."/>
            <person name="Mount S."/>
            <person name="Morishita T."/>
            <person name="Miura S."/>
            <person name="Nakayama A."/>
            <person name="Nishizaka S."/>
            <person name="Nomoto H."/>
            <person name="Ohta F."/>
            <person name="Oishi K."/>
            <person name="Rigoutsos I."/>
            <person name="Sano M."/>
            <person name="Sasaki A."/>
            <person name="Sasakura Y."/>
            <person name="Shoguchi E."/>
            <person name="Shin-i T."/>
            <person name="Spagnuolo A."/>
            <person name="Stainier D."/>
            <person name="Suzuki M.M."/>
            <person name="Tassy O."/>
            <person name="Takatori N."/>
            <person name="Tokuoka M."/>
            <person name="Yagi K."/>
            <person name="Yoshizaki F."/>
            <person name="Wada S."/>
            <person name="Zhang C."/>
            <person name="Hyatt P.D."/>
            <person name="Larimer F."/>
            <person name="Detter C."/>
            <person name="Doggett N."/>
            <person name="Glavina T."/>
            <person name="Hawkins T."/>
            <person name="Richardson P."/>
            <person name="Lucas S."/>
            <person name="Kohara Y."/>
            <person name="Levine M."/>
            <person name="Satoh N."/>
            <person name="Rokhsar D.S."/>
        </authorList>
    </citation>
    <scope>NUCLEOTIDE SEQUENCE [LARGE SCALE GENOMIC DNA]</scope>
</reference>
<feature type="region of interest" description="Disordered" evidence="1">
    <location>
        <begin position="226"/>
        <end position="249"/>
    </location>
</feature>
<proteinExistence type="predicted"/>
<feature type="region of interest" description="Disordered" evidence="1">
    <location>
        <begin position="314"/>
        <end position="352"/>
    </location>
</feature>
<evidence type="ECO:0000313" key="3">
    <source>
        <dbReference type="Proteomes" id="UP000008144"/>
    </source>
</evidence>
<feature type="compositionally biased region" description="Low complexity" evidence="1">
    <location>
        <begin position="26"/>
        <end position="48"/>
    </location>
</feature>
<feature type="compositionally biased region" description="Polar residues" evidence="1">
    <location>
        <begin position="544"/>
        <end position="559"/>
    </location>
</feature>
<dbReference type="GO" id="GO:0032465">
    <property type="term" value="P:regulation of cytokinesis"/>
    <property type="evidence" value="ECO:0007669"/>
    <property type="project" value="InterPro"/>
</dbReference>
<dbReference type="HOGENOM" id="CLU_337684_0_0_1"/>
<keyword evidence="3" id="KW-1185">Reference proteome</keyword>
<dbReference type="GeneTree" id="ENSGT00390000004090"/>
<name>F7ATT5_CIOIN</name>
<dbReference type="EMBL" id="EAAA01001720">
    <property type="status" value="NOT_ANNOTATED_CDS"/>
    <property type="molecule type" value="Genomic_DNA"/>
</dbReference>
<feature type="compositionally biased region" description="Acidic residues" evidence="1">
    <location>
        <begin position="435"/>
        <end position="445"/>
    </location>
</feature>
<evidence type="ECO:0000313" key="2">
    <source>
        <dbReference type="Ensembl" id="ENSCINP00000011624.3"/>
    </source>
</evidence>
<dbReference type="Ensembl" id="ENSCINT00000011624.3">
    <property type="protein sequence ID" value="ENSCINP00000011624.3"/>
    <property type="gene ID" value="ENSCING00000005609.3"/>
</dbReference>
<dbReference type="STRING" id="7719.ENSCINP00000011624"/>
<feature type="compositionally biased region" description="Polar residues" evidence="1">
    <location>
        <begin position="342"/>
        <end position="352"/>
    </location>
</feature>
<feature type="compositionally biased region" description="Low complexity" evidence="1">
    <location>
        <begin position="175"/>
        <end position="190"/>
    </location>
</feature>
<organism evidence="2 3">
    <name type="scientific">Ciona intestinalis</name>
    <name type="common">Transparent sea squirt</name>
    <name type="synonym">Ascidia intestinalis</name>
    <dbReference type="NCBI Taxonomy" id="7719"/>
    <lineage>
        <taxon>Eukaryota</taxon>
        <taxon>Metazoa</taxon>
        <taxon>Chordata</taxon>
        <taxon>Tunicata</taxon>
        <taxon>Ascidiacea</taxon>
        <taxon>Phlebobranchia</taxon>
        <taxon>Cionidae</taxon>
        <taxon>Ciona</taxon>
    </lineage>
</organism>
<dbReference type="GO" id="GO:0032053">
    <property type="term" value="P:ciliary basal body organization"/>
    <property type="evidence" value="ECO:0000318"/>
    <property type="project" value="GO_Central"/>
</dbReference>
<gene>
    <name evidence="2" type="primary">LOC100185558</name>
</gene>
<dbReference type="PANTHER" id="PTHR13594">
    <property type="entry name" value="CENTRIOLAR COILED-COIL PROTEIN OF 110 KDA"/>
    <property type="match status" value="1"/>
</dbReference>
<feature type="compositionally biased region" description="Polar residues" evidence="1">
    <location>
        <begin position="446"/>
        <end position="473"/>
    </location>
</feature>
<feature type="region of interest" description="Disordered" evidence="1">
    <location>
        <begin position="794"/>
        <end position="843"/>
    </location>
</feature>
<dbReference type="Proteomes" id="UP000008144">
    <property type="component" value="Chromosome 3"/>
</dbReference>
<accession>F7ATT5</accession>
<dbReference type="InterPro" id="IPR033207">
    <property type="entry name" value="CCP110"/>
</dbReference>
<reference evidence="2" key="2">
    <citation type="journal article" date="2008" name="Genome Biol.">
        <title>Improved genome assembly and evidence-based global gene model set for the chordate Ciona intestinalis: new insight into intron and operon populations.</title>
        <authorList>
            <person name="Satou Y."/>
            <person name="Mineta K."/>
            <person name="Ogasawara M."/>
            <person name="Sasakura Y."/>
            <person name="Shoguchi E."/>
            <person name="Ueno K."/>
            <person name="Yamada L."/>
            <person name="Matsumoto J."/>
            <person name="Wasserscheid J."/>
            <person name="Dewar K."/>
            <person name="Wiley G.B."/>
            <person name="Macmil S.L."/>
            <person name="Roe B.A."/>
            <person name="Zeller R.W."/>
            <person name="Hastings K.E."/>
            <person name="Lemaire P."/>
            <person name="Lindquist E."/>
            <person name="Endo T."/>
            <person name="Hotta K."/>
            <person name="Inaba K."/>
        </authorList>
    </citation>
    <scope>NUCLEOTIDE SEQUENCE [LARGE SCALE GENOMIC DNA]</scope>
    <source>
        <strain evidence="2">wild type</strain>
    </source>
</reference>
<dbReference type="Pfam" id="PF16025">
    <property type="entry name" value="CaM_bind"/>
    <property type="match status" value="1"/>
</dbReference>
<feature type="compositionally biased region" description="Basic and acidic residues" evidence="1">
    <location>
        <begin position="773"/>
        <end position="786"/>
    </location>
</feature>
<reference evidence="2" key="4">
    <citation type="submission" date="2025-09" db="UniProtKB">
        <authorList>
            <consortium name="Ensembl"/>
        </authorList>
    </citation>
    <scope>IDENTIFICATION</scope>
</reference>
<feature type="compositionally biased region" description="Polar residues" evidence="1">
    <location>
        <begin position="117"/>
        <end position="146"/>
    </location>
</feature>
<dbReference type="AlphaFoldDB" id="F7ATT5"/>
<dbReference type="KEGG" id="cin:100185558"/>
<dbReference type="GO" id="GO:0005814">
    <property type="term" value="C:centriole"/>
    <property type="evidence" value="ECO:0000318"/>
    <property type="project" value="GO_Central"/>
</dbReference>
<feature type="region of interest" description="Disordered" evidence="1">
    <location>
        <begin position="1"/>
        <end position="56"/>
    </location>
</feature>
<dbReference type="GeneID" id="100185558"/>